<feature type="active site" description="Nucleophile" evidence="5">
    <location>
        <position position="38"/>
    </location>
</feature>
<dbReference type="OrthoDB" id="9802309at2"/>
<dbReference type="SUPFAM" id="SSF55120">
    <property type="entry name" value="Pseudouridine synthase"/>
    <property type="match status" value="1"/>
</dbReference>
<dbReference type="RefSeq" id="WP_069717658.1">
    <property type="nucleotide sequence ID" value="NZ_MJEH01000032.1"/>
</dbReference>
<dbReference type="GO" id="GO:0003723">
    <property type="term" value="F:RNA binding"/>
    <property type="evidence" value="ECO:0007669"/>
    <property type="project" value="InterPro"/>
</dbReference>
<evidence type="ECO:0000256" key="1">
    <source>
        <dbReference type="ARBA" id="ARBA00000385"/>
    </source>
</evidence>
<evidence type="ECO:0000256" key="3">
    <source>
        <dbReference type="ARBA" id="ARBA00022694"/>
    </source>
</evidence>
<dbReference type="NCBIfam" id="TIGR00431">
    <property type="entry name" value="TruB"/>
    <property type="match status" value="1"/>
</dbReference>
<evidence type="ECO:0000313" key="8">
    <source>
        <dbReference type="EMBL" id="OEH92315.1"/>
    </source>
</evidence>
<comment type="function">
    <text evidence="5">Responsible for synthesis of pseudouridine from uracil-55 in the psi GC loop of transfer RNAs.</text>
</comment>
<proteinExistence type="inferred from homology"/>
<gene>
    <name evidence="5" type="primary">truB</name>
    <name evidence="8" type="ORF">BFG57_16520</name>
</gene>
<dbReference type="PANTHER" id="PTHR13767">
    <property type="entry name" value="TRNA-PSEUDOURIDINE SYNTHASE"/>
    <property type="match status" value="1"/>
</dbReference>
<dbReference type="Pfam" id="PF01509">
    <property type="entry name" value="TruB_N"/>
    <property type="match status" value="1"/>
</dbReference>
<evidence type="ECO:0000256" key="4">
    <source>
        <dbReference type="ARBA" id="ARBA00023235"/>
    </source>
</evidence>
<comment type="similarity">
    <text evidence="2 5">Belongs to the pseudouridine synthase TruB family. Type 1 subfamily.</text>
</comment>
<evidence type="ECO:0000259" key="7">
    <source>
        <dbReference type="Pfam" id="PF16198"/>
    </source>
</evidence>
<feature type="domain" description="Pseudouridine synthase II N-terminal" evidence="6">
    <location>
        <begin position="23"/>
        <end position="177"/>
    </location>
</feature>
<dbReference type="Pfam" id="PF16198">
    <property type="entry name" value="TruB_C_2"/>
    <property type="match status" value="1"/>
</dbReference>
<dbReference type="CDD" id="cd02573">
    <property type="entry name" value="PseudoU_synth_EcTruB"/>
    <property type="match status" value="1"/>
</dbReference>
<dbReference type="PANTHER" id="PTHR13767:SF2">
    <property type="entry name" value="PSEUDOURIDYLATE SYNTHASE TRUB1"/>
    <property type="match status" value="1"/>
</dbReference>
<evidence type="ECO:0000256" key="5">
    <source>
        <dbReference type="HAMAP-Rule" id="MF_01080"/>
    </source>
</evidence>
<dbReference type="Gene3D" id="3.30.2350.10">
    <property type="entry name" value="Pseudouridine synthase"/>
    <property type="match status" value="1"/>
</dbReference>
<dbReference type="HAMAP" id="MF_01080">
    <property type="entry name" value="TruB_bact"/>
    <property type="match status" value="1"/>
</dbReference>
<dbReference type="Proteomes" id="UP000095209">
    <property type="component" value="Unassembled WGS sequence"/>
</dbReference>
<dbReference type="EMBL" id="MJEH01000032">
    <property type="protein sequence ID" value="OEH92315.1"/>
    <property type="molecule type" value="Genomic_DNA"/>
</dbReference>
<keyword evidence="4 5" id="KW-0413">Isomerase</keyword>
<comment type="catalytic activity">
    <reaction evidence="1 5">
        <text>uridine(55) in tRNA = pseudouridine(55) in tRNA</text>
        <dbReference type="Rhea" id="RHEA:42532"/>
        <dbReference type="Rhea" id="RHEA-COMP:10101"/>
        <dbReference type="Rhea" id="RHEA-COMP:10102"/>
        <dbReference type="ChEBI" id="CHEBI:65314"/>
        <dbReference type="ChEBI" id="CHEBI:65315"/>
        <dbReference type="EC" id="5.4.99.25"/>
    </reaction>
</comment>
<organism evidence="8 9">
    <name type="scientific">Bacillus solimangrovi</name>
    <dbReference type="NCBI Taxonomy" id="1305675"/>
    <lineage>
        <taxon>Bacteria</taxon>
        <taxon>Bacillati</taxon>
        <taxon>Bacillota</taxon>
        <taxon>Bacilli</taxon>
        <taxon>Bacillales</taxon>
        <taxon>Bacillaceae</taxon>
        <taxon>Bacillus</taxon>
    </lineage>
</organism>
<feature type="domain" description="tRNA pseudouridylate synthase B C-terminal" evidence="7">
    <location>
        <begin position="178"/>
        <end position="218"/>
    </location>
</feature>
<dbReference type="GO" id="GO:0160148">
    <property type="term" value="F:tRNA pseudouridine(55) synthase activity"/>
    <property type="evidence" value="ECO:0007669"/>
    <property type="project" value="UniProtKB-EC"/>
</dbReference>
<dbReference type="GO" id="GO:0031119">
    <property type="term" value="P:tRNA pseudouridine synthesis"/>
    <property type="evidence" value="ECO:0007669"/>
    <property type="project" value="UniProtKB-UniRule"/>
</dbReference>
<dbReference type="STRING" id="1305675.BFG57_16520"/>
<dbReference type="EC" id="5.4.99.25" evidence="5"/>
<dbReference type="InterPro" id="IPR014780">
    <property type="entry name" value="tRNA_psdUridine_synth_TruB"/>
</dbReference>
<reference evidence="8 9" key="1">
    <citation type="submission" date="2016-08" db="EMBL/GenBank/DDBJ databases">
        <title>Genome of Bacillus solimangrovi GH2-4.</title>
        <authorList>
            <person name="Lim S."/>
            <person name="Kim B.-C."/>
        </authorList>
    </citation>
    <scope>NUCLEOTIDE SEQUENCE [LARGE SCALE GENOMIC DNA]</scope>
    <source>
        <strain evidence="8 9">GH2-4</strain>
    </source>
</reference>
<keyword evidence="9" id="KW-1185">Reference proteome</keyword>
<evidence type="ECO:0000313" key="9">
    <source>
        <dbReference type="Proteomes" id="UP000095209"/>
    </source>
</evidence>
<protein>
    <recommendedName>
        <fullName evidence="5">tRNA pseudouridine synthase B</fullName>
        <ecNumber evidence="5">5.4.99.25</ecNumber>
    </recommendedName>
    <alternativeName>
        <fullName evidence="5">tRNA pseudouridine(55) synthase</fullName>
        <shortName evidence="5">Psi55 synthase</shortName>
    </alternativeName>
    <alternativeName>
        <fullName evidence="5">tRNA pseudouridylate synthase</fullName>
    </alternativeName>
    <alternativeName>
        <fullName evidence="5">tRNA-uridine isomerase</fullName>
    </alternativeName>
</protein>
<dbReference type="InterPro" id="IPR032819">
    <property type="entry name" value="TruB_C"/>
</dbReference>
<dbReference type="FunFam" id="3.30.2350.10:FF:000011">
    <property type="entry name" value="tRNA pseudouridine synthase B"/>
    <property type="match status" value="1"/>
</dbReference>
<name>A0A1E5LDZ2_9BACI</name>
<keyword evidence="3 5" id="KW-0819">tRNA processing</keyword>
<dbReference type="GO" id="GO:1990481">
    <property type="term" value="P:mRNA pseudouridine synthesis"/>
    <property type="evidence" value="ECO:0007669"/>
    <property type="project" value="TreeGrafter"/>
</dbReference>
<comment type="caution">
    <text evidence="8">The sequence shown here is derived from an EMBL/GenBank/DDBJ whole genome shotgun (WGS) entry which is preliminary data.</text>
</comment>
<dbReference type="InterPro" id="IPR002501">
    <property type="entry name" value="PsdUridine_synth_N"/>
</dbReference>
<dbReference type="AlphaFoldDB" id="A0A1E5LDZ2"/>
<dbReference type="InterPro" id="IPR020103">
    <property type="entry name" value="PsdUridine_synth_cat_dom_sf"/>
</dbReference>
<evidence type="ECO:0000256" key="2">
    <source>
        <dbReference type="ARBA" id="ARBA00005642"/>
    </source>
</evidence>
<accession>A0A1E5LDZ2</accession>
<sequence>MDGILPLYKPRGMTSHDCVFKVRKLLKTKKVGHTGTLDPEVDGVLPLCIGRATKIAEYITESEKEYEAEITLGTATETEDAHGDIIESKAVAETIAVANIEAVLKSFIGDITQIPPMYSAVKVNGKKLYEYARQGIAVERPERTVTIHDITMLSNDPVTDKNTTFSIRVTCSKGTYVRTLAVDIGKALGYPAHMSKLTRHSSGGFQLEDCVTFDKIEMDNYNLIPMEVPLSKLTKLTVNETLEKAVKNGAVLPIAKECIGLERFGVWNTVNECIAIYKPHPSKPGVMKPEKVLRI</sequence>
<evidence type="ECO:0000259" key="6">
    <source>
        <dbReference type="Pfam" id="PF01509"/>
    </source>
</evidence>